<evidence type="ECO:0000313" key="2">
    <source>
        <dbReference type="Proteomes" id="UP001148662"/>
    </source>
</evidence>
<dbReference type="EMBL" id="JANHOG010001631">
    <property type="protein sequence ID" value="KAJ3534056.1"/>
    <property type="molecule type" value="Genomic_DNA"/>
</dbReference>
<name>A0ACC1S874_9APHY</name>
<dbReference type="Proteomes" id="UP001148662">
    <property type="component" value="Unassembled WGS sequence"/>
</dbReference>
<accession>A0ACC1S874</accession>
<organism evidence="1 2">
    <name type="scientific">Phlebia brevispora</name>
    <dbReference type="NCBI Taxonomy" id="194682"/>
    <lineage>
        <taxon>Eukaryota</taxon>
        <taxon>Fungi</taxon>
        <taxon>Dikarya</taxon>
        <taxon>Basidiomycota</taxon>
        <taxon>Agaricomycotina</taxon>
        <taxon>Agaricomycetes</taxon>
        <taxon>Polyporales</taxon>
        <taxon>Meruliaceae</taxon>
        <taxon>Phlebia</taxon>
    </lineage>
</organism>
<proteinExistence type="predicted"/>
<protein>
    <submittedName>
        <fullName evidence="1">Uncharacterized protein</fullName>
    </submittedName>
</protein>
<comment type="caution">
    <text evidence="1">The sequence shown here is derived from an EMBL/GenBank/DDBJ whole genome shotgun (WGS) entry which is preliminary data.</text>
</comment>
<sequence>MFSRSTKFALTRTTLTSVRLVSDTRPTLDKVAERAPTRVETRAKVISAPESPPSASRKPMSVAERDAALLRAWKEREGSLASAEFEDGKVEEGYRRNVAFCFGERAHRYPPIRTFAGFKPNMWLLIDEQRKSIELRRDDGTLCSFAQPVVIRVEDVQLATRHDFISDHGHGSPDGDTQQLGLLSLEPPPSTPFTQRRVPPPPLGGMAAGRSVDVFSRLRMTPQDFTAYKIRQAHMSYSGSHTNLASLCITGYDLEAKAAIKACSGTDSLRLHWRINDCALDVMSRAENLLRIPMRHWLQEVYCWILGTQTHLRGIHHFKGATTLTWFSYLRRR</sequence>
<evidence type="ECO:0000313" key="1">
    <source>
        <dbReference type="EMBL" id="KAJ3534056.1"/>
    </source>
</evidence>
<reference evidence="1" key="1">
    <citation type="submission" date="2022-07" db="EMBL/GenBank/DDBJ databases">
        <title>Genome Sequence of Phlebia brevispora.</title>
        <authorList>
            <person name="Buettner E."/>
        </authorList>
    </citation>
    <scope>NUCLEOTIDE SEQUENCE</scope>
    <source>
        <strain evidence="1">MPL23</strain>
    </source>
</reference>
<keyword evidence="2" id="KW-1185">Reference proteome</keyword>
<gene>
    <name evidence="1" type="ORF">NM688_g7194</name>
</gene>